<sequence length="159" mass="17502">MLTAGKKSSSGSSSLTAINTVQLQLLETPPEEVKPEAALRAPPEAAAIPAHAFKIKANFRGIHIDALSYLGPKSISQNMKNISFQSRVFFTQGEGNVDGVTPEQREHSHDSIKRRVAYVYSLEYIETCDTLSKVPNRASMVHSLIEAYGLLQHMSFFLP</sequence>
<gene>
    <name evidence="1" type="ORF">AMECASPLE_007437</name>
</gene>
<comment type="caution">
    <text evidence="1">The sequence shown here is derived from an EMBL/GenBank/DDBJ whole genome shotgun (WGS) entry which is preliminary data.</text>
</comment>
<protein>
    <submittedName>
        <fullName evidence="1">Uncharacterized protein</fullName>
    </submittedName>
</protein>
<evidence type="ECO:0000313" key="1">
    <source>
        <dbReference type="EMBL" id="MEQ2313980.1"/>
    </source>
</evidence>
<evidence type="ECO:0000313" key="2">
    <source>
        <dbReference type="Proteomes" id="UP001469553"/>
    </source>
</evidence>
<organism evidence="1 2">
    <name type="scientific">Ameca splendens</name>
    <dbReference type="NCBI Taxonomy" id="208324"/>
    <lineage>
        <taxon>Eukaryota</taxon>
        <taxon>Metazoa</taxon>
        <taxon>Chordata</taxon>
        <taxon>Craniata</taxon>
        <taxon>Vertebrata</taxon>
        <taxon>Euteleostomi</taxon>
        <taxon>Actinopterygii</taxon>
        <taxon>Neopterygii</taxon>
        <taxon>Teleostei</taxon>
        <taxon>Neoteleostei</taxon>
        <taxon>Acanthomorphata</taxon>
        <taxon>Ovalentaria</taxon>
        <taxon>Atherinomorphae</taxon>
        <taxon>Cyprinodontiformes</taxon>
        <taxon>Goodeidae</taxon>
        <taxon>Ameca</taxon>
    </lineage>
</organism>
<dbReference type="InterPro" id="IPR037138">
    <property type="entry name" value="His_deacetylse_dom_sf"/>
</dbReference>
<dbReference type="EMBL" id="JAHRIP010085017">
    <property type="protein sequence ID" value="MEQ2313980.1"/>
    <property type="molecule type" value="Genomic_DNA"/>
</dbReference>
<keyword evidence="2" id="KW-1185">Reference proteome</keyword>
<proteinExistence type="predicted"/>
<accession>A0ABV1A713</accession>
<reference evidence="1 2" key="1">
    <citation type="submission" date="2021-06" db="EMBL/GenBank/DDBJ databases">
        <authorList>
            <person name="Palmer J.M."/>
        </authorList>
    </citation>
    <scope>NUCLEOTIDE SEQUENCE [LARGE SCALE GENOMIC DNA]</scope>
    <source>
        <strain evidence="1 2">AS_MEX2019</strain>
        <tissue evidence="1">Muscle</tissue>
    </source>
</reference>
<name>A0ABV1A713_9TELE</name>
<dbReference type="Proteomes" id="UP001469553">
    <property type="component" value="Unassembled WGS sequence"/>
</dbReference>
<dbReference type="Gene3D" id="3.40.800.20">
    <property type="entry name" value="Histone deacetylase domain"/>
    <property type="match status" value="1"/>
</dbReference>